<dbReference type="AlphaFoldDB" id="A0A4R0YME4"/>
<keyword evidence="2 5" id="KW-0812">Transmembrane</keyword>
<dbReference type="Proteomes" id="UP000291822">
    <property type="component" value="Unassembled WGS sequence"/>
</dbReference>
<sequence length="417" mass="43870">MDFGKILARIKAILLTPKTEWPVIAAEPDTVSGLFRGYIAIVAALPVIAHFIKGSLIGYSGWGMHLHSPVGMGLVGMVVHYLLALLVAYVVALIVNALAPTFGGQKDPVQALKTVAYAWTAGWIAGIAVILPWLGWLVTLAGVIYGIYLFYLGLPHTMRCPPDKAGGYTAVAIIITIVLSWIAALIVGGIVGTAALTGTSMGTMHITGSDGTQVTLDANSSLGKLAAMGEQAQQASKELAAAQKSGDTAAQQAAMGKMAGADGRVQSLPPDTIKAMLPDSLGSMKRGEWSASRNTAMGVQLTTAHATYSDDQGHNVQLEVSDTGSMRGMMAMASAMAPESEQQTDHGYEKTYTNNGRLAHEEWDTSARRGEYGVIVAQRFSVKASGNADSIDQLKQAVGSVDLDKLESLKNEGVTSH</sequence>
<gene>
    <name evidence="7" type="ORF">EZM97_34415</name>
</gene>
<feature type="transmembrane region" description="Helical" evidence="5">
    <location>
        <begin position="136"/>
        <end position="154"/>
    </location>
</feature>
<evidence type="ECO:0000256" key="1">
    <source>
        <dbReference type="ARBA" id="ARBA00004141"/>
    </source>
</evidence>
<name>A0A4R0YME4_9GAMM</name>
<feature type="transmembrane region" description="Helical" evidence="5">
    <location>
        <begin position="38"/>
        <end position="59"/>
    </location>
</feature>
<proteinExistence type="predicted"/>
<keyword evidence="8" id="KW-1185">Reference proteome</keyword>
<evidence type="ECO:0000256" key="5">
    <source>
        <dbReference type="SAM" id="Phobius"/>
    </source>
</evidence>
<protein>
    <submittedName>
        <fullName evidence="7">DUF1282 domain-containing protein</fullName>
    </submittedName>
</protein>
<evidence type="ECO:0000313" key="8">
    <source>
        <dbReference type="Proteomes" id="UP000291822"/>
    </source>
</evidence>
<keyword evidence="4 5" id="KW-0472">Membrane</keyword>
<reference evidence="7 8" key="1">
    <citation type="submission" date="2019-02" db="EMBL/GenBank/DDBJ databases">
        <title>Dyella amyloliquefaciens sp. nov., isolated from forest soil.</title>
        <authorList>
            <person name="Gao Z.-H."/>
            <person name="Qiu L.-H."/>
        </authorList>
    </citation>
    <scope>NUCLEOTIDE SEQUENCE [LARGE SCALE GENOMIC DNA]</scope>
    <source>
        <strain evidence="7 8">KACC 12747</strain>
    </source>
</reference>
<dbReference type="GO" id="GO:0016020">
    <property type="term" value="C:membrane"/>
    <property type="evidence" value="ECO:0007669"/>
    <property type="project" value="UniProtKB-SubCell"/>
</dbReference>
<evidence type="ECO:0000256" key="4">
    <source>
        <dbReference type="ARBA" id="ARBA00023136"/>
    </source>
</evidence>
<evidence type="ECO:0000313" key="7">
    <source>
        <dbReference type="EMBL" id="TCI06621.1"/>
    </source>
</evidence>
<dbReference type="EMBL" id="SJTG01000006">
    <property type="protein sequence ID" value="TCI06621.1"/>
    <property type="molecule type" value="Genomic_DNA"/>
</dbReference>
<comment type="subcellular location">
    <subcellularLocation>
        <location evidence="1">Membrane</location>
        <topology evidence="1">Multi-pass membrane protein</topology>
    </subcellularLocation>
</comment>
<evidence type="ECO:0000256" key="3">
    <source>
        <dbReference type="ARBA" id="ARBA00022989"/>
    </source>
</evidence>
<feature type="domain" description="Yip1" evidence="6">
    <location>
        <begin position="12"/>
        <end position="181"/>
    </location>
</feature>
<keyword evidence="3 5" id="KW-1133">Transmembrane helix</keyword>
<comment type="caution">
    <text evidence="7">The sequence shown here is derived from an EMBL/GenBank/DDBJ whole genome shotgun (WGS) entry which is preliminary data.</text>
</comment>
<dbReference type="Pfam" id="PF04893">
    <property type="entry name" value="Yip1"/>
    <property type="match status" value="1"/>
</dbReference>
<dbReference type="RefSeq" id="WP_131413527.1">
    <property type="nucleotide sequence ID" value="NZ_SJTG01000006.1"/>
</dbReference>
<feature type="transmembrane region" description="Helical" evidence="5">
    <location>
        <begin position="166"/>
        <end position="191"/>
    </location>
</feature>
<evidence type="ECO:0000256" key="2">
    <source>
        <dbReference type="ARBA" id="ARBA00022692"/>
    </source>
</evidence>
<dbReference type="InterPro" id="IPR006977">
    <property type="entry name" value="Yip1_dom"/>
</dbReference>
<evidence type="ECO:0000259" key="6">
    <source>
        <dbReference type="Pfam" id="PF04893"/>
    </source>
</evidence>
<accession>A0A4R0YME4</accession>
<feature type="transmembrane region" description="Helical" evidence="5">
    <location>
        <begin position="79"/>
        <end position="99"/>
    </location>
</feature>
<organism evidence="7 8">
    <name type="scientific">Dyella soli</name>
    <dbReference type="NCBI Taxonomy" id="522319"/>
    <lineage>
        <taxon>Bacteria</taxon>
        <taxon>Pseudomonadati</taxon>
        <taxon>Pseudomonadota</taxon>
        <taxon>Gammaproteobacteria</taxon>
        <taxon>Lysobacterales</taxon>
        <taxon>Rhodanobacteraceae</taxon>
        <taxon>Dyella</taxon>
    </lineage>
</organism>